<gene>
    <name evidence="2" type="ORF">K1X13_10450</name>
</gene>
<dbReference type="SUPFAM" id="SSF82714">
    <property type="entry name" value="Multidrug efflux transporter AcrB TolC docking domain, DN and DC subdomains"/>
    <property type="match status" value="2"/>
</dbReference>
<dbReference type="Proteomes" id="UP000754710">
    <property type="component" value="Unassembled WGS sequence"/>
</dbReference>
<feature type="transmembrane region" description="Helical" evidence="1">
    <location>
        <begin position="872"/>
        <end position="889"/>
    </location>
</feature>
<dbReference type="Gene3D" id="3.30.70.1320">
    <property type="entry name" value="Multidrug efflux transporter AcrB pore domain like"/>
    <property type="match status" value="1"/>
</dbReference>
<keyword evidence="1" id="KW-0812">Transmembrane</keyword>
<feature type="transmembrane region" description="Helical" evidence="1">
    <location>
        <begin position="1004"/>
        <end position="1029"/>
    </location>
</feature>
<dbReference type="EMBL" id="JAIEZQ010000002">
    <property type="protein sequence ID" value="MBY9075237.1"/>
    <property type="molecule type" value="Genomic_DNA"/>
</dbReference>
<keyword evidence="1" id="KW-0472">Membrane</keyword>
<protein>
    <submittedName>
        <fullName evidence="2">Efflux RND transporter permease subunit</fullName>
    </submittedName>
</protein>
<keyword evidence="1" id="KW-1133">Transmembrane helix</keyword>
<evidence type="ECO:0000313" key="2">
    <source>
        <dbReference type="EMBL" id="MBY9075237.1"/>
    </source>
</evidence>
<feature type="transmembrane region" description="Helical" evidence="1">
    <location>
        <begin position="484"/>
        <end position="509"/>
    </location>
</feature>
<feature type="transmembrane region" description="Helical" evidence="1">
    <location>
        <begin position="901"/>
        <end position="923"/>
    </location>
</feature>
<organism evidence="2 3">
    <name type="scientific">Nocardioides jiangsuensis</name>
    <dbReference type="NCBI Taxonomy" id="2866161"/>
    <lineage>
        <taxon>Bacteria</taxon>
        <taxon>Bacillati</taxon>
        <taxon>Actinomycetota</taxon>
        <taxon>Actinomycetes</taxon>
        <taxon>Propionibacteriales</taxon>
        <taxon>Nocardioidaceae</taxon>
        <taxon>Nocardioides</taxon>
    </lineage>
</organism>
<dbReference type="Gene3D" id="3.30.70.1440">
    <property type="entry name" value="Multidrug efflux transporter AcrB pore domain"/>
    <property type="match status" value="1"/>
</dbReference>
<evidence type="ECO:0000256" key="1">
    <source>
        <dbReference type="SAM" id="Phobius"/>
    </source>
</evidence>
<dbReference type="PRINTS" id="PR00702">
    <property type="entry name" value="ACRIFLAVINRP"/>
</dbReference>
<keyword evidence="3" id="KW-1185">Reference proteome</keyword>
<feature type="transmembrane region" description="Helical" evidence="1">
    <location>
        <begin position="347"/>
        <end position="367"/>
    </location>
</feature>
<dbReference type="PANTHER" id="PTHR32063">
    <property type="match status" value="1"/>
</dbReference>
<dbReference type="Gene3D" id="3.30.2090.10">
    <property type="entry name" value="Multidrug efflux transporter AcrB TolC docking domain, DN and DC subdomains"/>
    <property type="match status" value="2"/>
</dbReference>
<feature type="transmembrane region" description="Helical" evidence="1">
    <location>
        <begin position="973"/>
        <end position="992"/>
    </location>
</feature>
<dbReference type="InterPro" id="IPR001036">
    <property type="entry name" value="Acrflvin-R"/>
</dbReference>
<dbReference type="RefSeq" id="WP_221025009.1">
    <property type="nucleotide sequence ID" value="NZ_JAIEZQ010000002.1"/>
</dbReference>
<proteinExistence type="predicted"/>
<dbReference type="Pfam" id="PF00873">
    <property type="entry name" value="ACR_tran"/>
    <property type="match status" value="1"/>
</dbReference>
<name>A0ABS7RL59_9ACTN</name>
<sequence>MRWIVGSSLKFRFIIVALASALVFIGVHRVNDAPVDVFPEFAPPKVEIHTVAIGLAPTEVESLITVPLEQSLNGVPGVAEIRSKSVEQLSQIVMLFEQGTDLLEARQLVQERIATISPTLPTWAAPPVLLQPMSATSRVLKIGLSSSDPDLDMMDLSMTAYWKIRARLLRVPGVANVPIWGERLDMVQVQADQKRMARENVTLEQVMTATSDALDAGLLTYSQGHFIGRGGWLDGTEQRASVRHVQPIVTSEDMKTIPIRTQDGRQVQLQDVADLVRGHQPLIGDAVINQGDGLMLIVEKLPWANTMDVTRGVEQALAEMRPGLPGIEVDSSIFRPATFIEDSIDNLTRALIIGALLMIFMLGAFLYSWRTAVISVVAIPLSLLTAVLVLSAQDTTINTMILAGFVIALGDIVDDAIIDIENVVRRLRQHRAEGGKRSTARVILDASMEVRGAIVYATLIEIVAVLPIFLLAGLSGSFFRPLALAYALALLASMVVALTVTPALSLIFFRSPKSLEHRESPLVPSMKRGYTWLLTRVVRRPQRAYAVVGLTTIAGLLTLPLLGQSLLPNFKERDFLMHWLAKPDTSLQEEVRTTKLVNAELLEIPGVRNAGSHIGNALLGDEPYGVYFGENWISVDRRVDYDKTRESVEDVVNSYPGVYRDVLTYLKERIREVLTGTSDAITIRISGQDLDVLQQKATEVNELLGAIPGVIENHVEFQDMIPQLQVRVDLEKAKQYGVKPGDVRRAASWIMAGEEAGDIYRGGRAYDVQVWSPPEARESVTDLHNLMIDTPDGGRVRLAEIADITILPVPNVIHHNGLSRSIDVGANIDDSRDLGSIVDEVEDTLATVDWPLEFHAELLGEYTEREAASQRLLWSAGAAALVILLLLQTSFGSWRLATLEFLTLPIALVGGVLTAYLFGGGVISLGSLVGFLTVFGIVARNGIMLISHAQHLERVEGMRFGPDLVIRAAQERLVPIMMTVLTTGLALIPLVASGSIPGQEIEHPMALVILGGLVTATLLNLFVVPPLYLRFAKSRTAPLVPAQRVEPGR</sequence>
<dbReference type="SUPFAM" id="SSF82866">
    <property type="entry name" value="Multidrug efflux transporter AcrB transmembrane domain"/>
    <property type="match status" value="2"/>
</dbReference>
<dbReference type="Gene3D" id="3.30.70.1430">
    <property type="entry name" value="Multidrug efflux transporter AcrB pore domain"/>
    <property type="match status" value="2"/>
</dbReference>
<dbReference type="Gene3D" id="1.20.1640.10">
    <property type="entry name" value="Multidrug efflux transporter AcrB transmembrane domain"/>
    <property type="match status" value="2"/>
</dbReference>
<feature type="transmembrane region" description="Helical" evidence="1">
    <location>
        <begin position="929"/>
        <end position="952"/>
    </location>
</feature>
<feature type="transmembrane region" description="Helical" evidence="1">
    <location>
        <begin position="372"/>
        <end position="391"/>
    </location>
</feature>
<reference evidence="2 3" key="1">
    <citation type="submission" date="2021-08" db="EMBL/GenBank/DDBJ databases">
        <title>Nocardioides bacterium WL0053 sp. nov., isolated from the sediment.</title>
        <authorList>
            <person name="Wang L."/>
            <person name="Zhang D."/>
            <person name="Zhang A."/>
        </authorList>
    </citation>
    <scope>NUCLEOTIDE SEQUENCE [LARGE SCALE GENOMIC DNA]</scope>
    <source>
        <strain evidence="2 3">WL0053</strain>
    </source>
</reference>
<feature type="transmembrane region" description="Helical" evidence="1">
    <location>
        <begin position="453"/>
        <end position="472"/>
    </location>
</feature>
<feature type="transmembrane region" description="Helical" evidence="1">
    <location>
        <begin position="544"/>
        <end position="563"/>
    </location>
</feature>
<dbReference type="InterPro" id="IPR027463">
    <property type="entry name" value="AcrB_DN_DC_subdom"/>
</dbReference>
<feature type="transmembrane region" description="Helical" evidence="1">
    <location>
        <begin position="397"/>
        <end position="418"/>
    </location>
</feature>
<dbReference type="SUPFAM" id="SSF82693">
    <property type="entry name" value="Multidrug efflux transporter AcrB pore domain, PN1, PN2, PC1 and PC2 subdomains"/>
    <property type="match status" value="2"/>
</dbReference>
<accession>A0ABS7RL59</accession>
<comment type="caution">
    <text evidence="2">The sequence shown here is derived from an EMBL/GenBank/DDBJ whole genome shotgun (WGS) entry which is preliminary data.</text>
</comment>
<dbReference type="PANTHER" id="PTHR32063:SF4">
    <property type="entry name" value="SLR6043 PROTEIN"/>
    <property type="match status" value="1"/>
</dbReference>
<evidence type="ECO:0000313" key="3">
    <source>
        <dbReference type="Proteomes" id="UP000754710"/>
    </source>
</evidence>